<gene>
    <name evidence="1" type="ORF">SAMN04488112_10887</name>
</gene>
<dbReference type="STRING" id="1236220.SAMN04488112_10887"/>
<accession>A0A1G6LQV1</accession>
<dbReference type="AlphaFoldDB" id="A0A1G6LQV1"/>
<evidence type="ECO:0000313" key="2">
    <source>
        <dbReference type="Proteomes" id="UP000199387"/>
    </source>
</evidence>
<proteinExistence type="predicted"/>
<sequence>MKPWNITVLLTVTLVLVSGCVRTEEFNQRIAEDLPQEVQEVQNAVDMYRKEHNNVLPLKPPQGDTLYQKYILDLAKLEPYLSGAPSNSFQKGGNFVFVAVDPGDKPKVKVMDLRVTETLRKLQTRVQGYRDDHGTWPAGEKVGEGIYRLDFKKLDAEPVTIPSPYHSELSLPLLIDSDGTLHVDYRMDVVQILETLEKKPDSKSDLRKVLYADSLFVPAYSPPMHLKDGDPVLSKE</sequence>
<evidence type="ECO:0000313" key="1">
    <source>
        <dbReference type="EMBL" id="SDC45652.1"/>
    </source>
</evidence>
<organism evidence="1 2">
    <name type="scientific">Melghirimyces thermohalophilus</name>
    <dbReference type="NCBI Taxonomy" id="1236220"/>
    <lineage>
        <taxon>Bacteria</taxon>
        <taxon>Bacillati</taxon>
        <taxon>Bacillota</taxon>
        <taxon>Bacilli</taxon>
        <taxon>Bacillales</taxon>
        <taxon>Thermoactinomycetaceae</taxon>
        <taxon>Melghirimyces</taxon>
    </lineage>
</organism>
<keyword evidence="2" id="KW-1185">Reference proteome</keyword>
<dbReference type="EMBL" id="FMZA01000008">
    <property type="protein sequence ID" value="SDC45652.1"/>
    <property type="molecule type" value="Genomic_DNA"/>
</dbReference>
<protein>
    <submittedName>
        <fullName evidence="1">Uncharacterized protein</fullName>
    </submittedName>
</protein>
<dbReference type="Proteomes" id="UP000199387">
    <property type="component" value="Unassembled WGS sequence"/>
</dbReference>
<dbReference type="RefSeq" id="WP_091568494.1">
    <property type="nucleotide sequence ID" value="NZ_FMZA01000008.1"/>
</dbReference>
<dbReference type="PROSITE" id="PS51257">
    <property type="entry name" value="PROKAR_LIPOPROTEIN"/>
    <property type="match status" value="1"/>
</dbReference>
<reference evidence="1 2" key="1">
    <citation type="submission" date="2016-10" db="EMBL/GenBank/DDBJ databases">
        <authorList>
            <person name="de Groot N.N."/>
        </authorList>
    </citation>
    <scope>NUCLEOTIDE SEQUENCE [LARGE SCALE GENOMIC DNA]</scope>
    <source>
        <strain evidence="1 2">DSM 45514</strain>
    </source>
</reference>
<name>A0A1G6LQV1_9BACL</name>
<dbReference type="OrthoDB" id="2449131at2"/>